<proteinExistence type="inferred from homology"/>
<keyword evidence="4 8" id="KW-1003">Cell membrane</keyword>
<feature type="transmembrane region" description="Helical" evidence="8">
    <location>
        <begin position="229"/>
        <end position="256"/>
    </location>
</feature>
<evidence type="ECO:0000256" key="4">
    <source>
        <dbReference type="ARBA" id="ARBA00022475"/>
    </source>
</evidence>
<dbReference type="PROSITE" id="PS51012">
    <property type="entry name" value="ABC_TM2"/>
    <property type="match status" value="1"/>
</dbReference>
<dbReference type="Gene3D" id="3.40.1710.10">
    <property type="entry name" value="abc type-2 transporter like domain"/>
    <property type="match status" value="1"/>
</dbReference>
<dbReference type="EMBL" id="BORQ01000004">
    <property type="protein sequence ID" value="GIO32392.1"/>
    <property type="molecule type" value="Genomic_DNA"/>
</dbReference>
<keyword evidence="3 8" id="KW-0813">Transport</keyword>
<feature type="domain" description="ABC transmembrane type-2" evidence="9">
    <location>
        <begin position="152"/>
        <end position="376"/>
    </location>
</feature>
<dbReference type="PANTHER" id="PTHR30294">
    <property type="entry name" value="MEMBRANE COMPONENT OF ABC TRANSPORTER YHHJ-RELATED"/>
    <property type="match status" value="1"/>
</dbReference>
<feature type="transmembrane region" description="Helical" evidence="8">
    <location>
        <begin position="189"/>
        <end position="208"/>
    </location>
</feature>
<evidence type="ECO:0000313" key="11">
    <source>
        <dbReference type="Proteomes" id="UP000679779"/>
    </source>
</evidence>
<dbReference type="AlphaFoldDB" id="A0A919XKI0"/>
<keyword evidence="7 8" id="KW-0472">Membrane</keyword>
<evidence type="ECO:0000256" key="7">
    <source>
        <dbReference type="ARBA" id="ARBA00023136"/>
    </source>
</evidence>
<sequence>MWRDIWFLATRTMLMTFRKRSALILYFGLPIVGILGSVLLYGSSGPTELRVGVVNEDSGQQIAEDTVGFVKNLDHVSLVNVSRSELKEQLAASKLDSGLIIDSGFSESVLSGSPDHIAIESVKGAQVTAYMKSMLHGYIENVSAMGKIAGGDADKFGKLYDQYRSSTFKLTSESVNDTSVTKEMSYQSIGFLLMFMLNSASSLAELMLKHRENRTYYRILSSPINAKTYVLANIVVNAIVMVAQIVIALFFMRVVFRLDPGVPIGEMLGILAIFAVVSISLSLVIIAFSKSSGMAGALQNLVIIPTCLLSGCFFPLSIMPETLRRVSDFLPQSWVLQSIEKLQAGETFGSIWFHLSILLAFAVVFFLIATYKFGRNNDTRNFV</sequence>
<keyword evidence="11" id="KW-1185">Reference proteome</keyword>
<comment type="similarity">
    <text evidence="2 8">Belongs to the ABC-2 integral membrane protein family.</text>
</comment>
<dbReference type="Pfam" id="PF12698">
    <property type="entry name" value="ABC2_membrane_3"/>
    <property type="match status" value="1"/>
</dbReference>
<dbReference type="GO" id="GO:0043190">
    <property type="term" value="C:ATP-binding cassette (ABC) transporter complex"/>
    <property type="evidence" value="ECO:0007669"/>
    <property type="project" value="InterPro"/>
</dbReference>
<gene>
    <name evidence="10" type="ORF">J2TS6_35330</name>
</gene>
<evidence type="ECO:0000259" key="9">
    <source>
        <dbReference type="PROSITE" id="PS51012"/>
    </source>
</evidence>
<comment type="caution">
    <text evidence="10">The sequence shown here is derived from an EMBL/GenBank/DDBJ whole genome shotgun (WGS) entry which is preliminary data.</text>
</comment>
<dbReference type="InterPro" id="IPR051449">
    <property type="entry name" value="ABC-2_transporter_component"/>
</dbReference>
<dbReference type="GO" id="GO:0140359">
    <property type="term" value="F:ABC-type transporter activity"/>
    <property type="evidence" value="ECO:0007669"/>
    <property type="project" value="InterPro"/>
</dbReference>
<accession>A0A919XKI0</accession>
<evidence type="ECO:0000256" key="2">
    <source>
        <dbReference type="ARBA" id="ARBA00007783"/>
    </source>
</evidence>
<feature type="transmembrane region" description="Helical" evidence="8">
    <location>
        <begin position="268"/>
        <end position="288"/>
    </location>
</feature>
<evidence type="ECO:0000256" key="1">
    <source>
        <dbReference type="ARBA" id="ARBA00004651"/>
    </source>
</evidence>
<dbReference type="InterPro" id="IPR000412">
    <property type="entry name" value="ABC_2_transport"/>
</dbReference>
<dbReference type="InterPro" id="IPR013525">
    <property type="entry name" value="ABC2_TM"/>
</dbReference>
<dbReference type="RefSeq" id="WP_212958091.1">
    <property type="nucleotide sequence ID" value="NZ_BORQ01000004.1"/>
</dbReference>
<dbReference type="PANTHER" id="PTHR30294:SF45">
    <property type="entry name" value="LINEARMYCIN RESISTANCE PERMEASE PROTEIN LNRN"/>
    <property type="match status" value="1"/>
</dbReference>
<evidence type="ECO:0000313" key="10">
    <source>
        <dbReference type="EMBL" id="GIO32392.1"/>
    </source>
</evidence>
<organism evidence="10 11">
    <name type="scientific">Paenibacillus albilobatus</name>
    <dbReference type="NCBI Taxonomy" id="2716884"/>
    <lineage>
        <taxon>Bacteria</taxon>
        <taxon>Bacillati</taxon>
        <taxon>Bacillota</taxon>
        <taxon>Bacilli</taxon>
        <taxon>Bacillales</taxon>
        <taxon>Paenibacillaceae</taxon>
        <taxon>Paenibacillus</taxon>
    </lineage>
</organism>
<dbReference type="InterPro" id="IPR047817">
    <property type="entry name" value="ABC2_TM_bact-type"/>
</dbReference>
<protein>
    <recommendedName>
        <fullName evidence="8">Transport permease protein</fullName>
    </recommendedName>
</protein>
<feature type="transmembrane region" description="Helical" evidence="8">
    <location>
        <begin position="21"/>
        <end position="41"/>
    </location>
</feature>
<feature type="transmembrane region" description="Helical" evidence="8">
    <location>
        <begin position="351"/>
        <end position="371"/>
    </location>
</feature>
<dbReference type="PRINTS" id="PR00164">
    <property type="entry name" value="ABC2TRNSPORT"/>
</dbReference>
<dbReference type="Proteomes" id="UP000679779">
    <property type="component" value="Unassembled WGS sequence"/>
</dbReference>
<comment type="subcellular location">
    <subcellularLocation>
        <location evidence="1 8">Cell membrane</location>
        <topology evidence="1 8">Multi-pass membrane protein</topology>
    </subcellularLocation>
</comment>
<keyword evidence="6 8" id="KW-1133">Transmembrane helix</keyword>
<reference evidence="10" key="1">
    <citation type="submission" date="2021-03" db="EMBL/GenBank/DDBJ databases">
        <title>Antimicrobial resistance genes in bacteria isolated from Japanese honey, and their potential for conferring macrolide and lincosamide resistance in the American foulbrood pathogen Paenibacillus larvae.</title>
        <authorList>
            <person name="Okamoto M."/>
            <person name="Kumagai M."/>
            <person name="Kanamori H."/>
            <person name="Takamatsu D."/>
        </authorList>
    </citation>
    <scope>NUCLEOTIDE SEQUENCE</scope>
    <source>
        <strain evidence="10">J2TS6</strain>
    </source>
</reference>
<evidence type="ECO:0000256" key="5">
    <source>
        <dbReference type="ARBA" id="ARBA00022692"/>
    </source>
</evidence>
<feature type="transmembrane region" description="Helical" evidence="8">
    <location>
        <begin position="300"/>
        <end position="319"/>
    </location>
</feature>
<keyword evidence="5 8" id="KW-0812">Transmembrane</keyword>
<evidence type="ECO:0000256" key="8">
    <source>
        <dbReference type="RuleBase" id="RU361157"/>
    </source>
</evidence>
<name>A0A919XKI0_9BACL</name>
<evidence type="ECO:0000256" key="3">
    <source>
        <dbReference type="ARBA" id="ARBA00022448"/>
    </source>
</evidence>
<evidence type="ECO:0000256" key="6">
    <source>
        <dbReference type="ARBA" id="ARBA00022989"/>
    </source>
</evidence>